<dbReference type="Proteomes" id="UP000215158">
    <property type="component" value="Chromosome 2"/>
</dbReference>
<evidence type="ECO:0000313" key="2">
    <source>
        <dbReference type="Proteomes" id="UP000215158"/>
    </source>
</evidence>
<dbReference type="EMBL" id="CP022990">
    <property type="protein sequence ID" value="ASW01874.1"/>
    <property type="molecule type" value="Genomic_DNA"/>
</dbReference>
<dbReference type="RefSeq" id="WP_095421762.1">
    <property type="nucleotide sequence ID" value="NZ_CP022990.1"/>
</dbReference>
<keyword evidence="2" id="KW-1185">Reference proteome</keyword>
<organism evidence="1 2">
    <name type="scientific">Paraburkholderia aromaticivorans</name>
    <dbReference type="NCBI Taxonomy" id="2026199"/>
    <lineage>
        <taxon>Bacteria</taxon>
        <taxon>Pseudomonadati</taxon>
        <taxon>Pseudomonadota</taxon>
        <taxon>Betaproteobacteria</taxon>
        <taxon>Burkholderiales</taxon>
        <taxon>Burkholderiaceae</taxon>
        <taxon>Paraburkholderia</taxon>
    </lineage>
</organism>
<accession>A0A248VS65</accession>
<gene>
    <name evidence="1" type="ORF">CJU94_27450</name>
</gene>
<proteinExistence type="predicted"/>
<dbReference type="AlphaFoldDB" id="A0A248VS65"/>
<name>A0A248VS65_9BURK</name>
<sequence>MTVASTSMNGSHEPVPESLQTLVEYLELSLDKAASVVMTRHTTDACTVYLGDPAGLLDEMKKVGTISIPLANDMLELTRSGVNEMEIGGQAYRFVRTFTQVENAAAVVFSAA</sequence>
<dbReference type="OrthoDB" id="9006201at2"/>
<dbReference type="KEGG" id="parb:CJU94_27450"/>
<reference evidence="1 2" key="1">
    <citation type="submission" date="2017-08" db="EMBL/GenBank/DDBJ databases">
        <title>Identification and genetic characteristics of simultaneous BTEX- and naphthalene-degrading Paraburkholderia sp. BN5 isolated from petroleum-contaminated soil.</title>
        <authorList>
            <person name="Lee Y."/>
            <person name="Jeon C.O."/>
        </authorList>
    </citation>
    <scope>NUCLEOTIDE SEQUENCE [LARGE SCALE GENOMIC DNA]</scope>
    <source>
        <strain evidence="1 2">BN5</strain>
    </source>
</reference>
<protein>
    <submittedName>
        <fullName evidence="1">Uncharacterized protein</fullName>
    </submittedName>
</protein>
<evidence type="ECO:0000313" key="1">
    <source>
        <dbReference type="EMBL" id="ASW01874.1"/>
    </source>
</evidence>